<dbReference type="Gene3D" id="3.50.4.10">
    <property type="entry name" value="Hepatocyte Growth Factor"/>
    <property type="match status" value="1"/>
</dbReference>
<proteinExistence type="predicted"/>
<dbReference type="Pfam" id="PF00024">
    <property type="entry name" value="PAN_1"/>
    <property type="match status" value="1"/>
</dbReference>
<evidence type="ECO:0000313" key="4">
    <source>
        <dbReference type="Proteomes" id="UP001164746"/>
    </source>
</evidence>
<reference evidence="2" key="1">
    <citation type="submission" date="2022-11" db="EMBL/GenBank/DDBJ databases">
        <title>Centuries of genome instability and evolution in soft-shell clam transmissible cancer (bioRxiv).</title>
        <authorList>
            <person name="Hart S.F.M."/>
            <person name="Yonemitsu M.A."/>
            <person name="Giersch R.M."/>
            <person name="Beal B.F."/>
            <person name="Arriagada G."/>
            <person name="Davis B.W."/>
            <person name="Ostrander E.A."/>
            <person name="Goff S.P."/>
            <person name="Metzger M.J."/>
        </authorList>
    </citation>
    <scope>NUCLEOTIDE SEQUENCE</scope>
    <source>
        <strain evidence="2">MELC-2E11</strain>
        <tissue evidence="2">Siphon/mantle</tissue>
    </source>
</reference>
<feature type="domain" description="Apple" evidence="1">
    <location>
        <begin position="20"/>
        <end position="99"/>
    </location>
</feature>
<name>A0ABY7ECN7_MYAAR</name>
<dbReference type="InterPro" id="IPR003609">
    <property type="entry name" value="Pan_app"/>
</dbReference>
<evidence type="ECO:0000313" key="3">
    <source>
        <dbReference type="EMBL" id="WAR09048.1"/>
    </source>
</evidence>
<evidence type="ECO:0000313" key="2">
    <source>
        <dbReference type="EMBL" id="WAR07620.1"/>
    </source>
</evidence>
<accession>A0ABY7ECN7</accession>
<dbReference type="EMBL" id="CP111017">
    <property type="protein sequence ID" value="WAR09048.1"/>
    <property type="molecule type" value="Genomic_DNA"/>
</dbReference>
<dbReference type="SUPFAM" id="SSF57414">
    <property type="entry name" value="Hairpin loop containing domain-like"/>
    <property type="match status" value="1"/>
</dbReference>
<keyword evidence="4" id="KW-1185">Reference proteome</keyword>
<gene>
    <name evidence="2" type="ORF">MAR_017578</name>
    <name evidence="3" type="ORF">MAR_019006</name>
</gene>
<organism evidence="2 4">
    <name type="scientific">Mya arenaria</name>
    <name type="common">Soft-shell clam</name>
    <dbReference type="NCBI Taxonomy" id="6604"/>
    <lineage>
        <taxon>Eukaryota</taxon>
        <taxon>Metazoa</taxon>
        <taxon>Spiralia</taxon>
        <taxon>Lophotrochozoa</taxon>
        <taxon>Mollusca</taxon>
        <taxon>Bivalvia</taxon>
        <taxon>Autobranchia</taxon>
        <taxon>Heteroconchia</taxon>
        <taxon>Euheterodonta</taxon>
        <taxon>Imparidentia</taxon>
        <taxon>Neoheterodontei</taxon>
        <taxon>Myida</taxon>
        <taxon>Myoidea</taxon>
        <taxon>Myidae</taxon>
        <taxon>Mya</taxon>
    </lineage>
</organism>
<dbReference type="EMBL" id="CP111017">
    <property type="protein sequence ID" value="WAR07620.1"/>
    <property type="molecule type" value="Genomic_DNA"/>
</dbReference>
<protein>
    <recommendedName>
        <fullName evidence="1">Apple domain-containing protein</fullName>
    </recommendedName>
</protein>
<dbReference type="Proteomes" id="UP001164746">
    <property type="component" value="Chromosome 6"/>
</dbReference>
<evidence type="ECO:0000259" key="1">
    <source>
        <dbReference type="PROSITE" id="PS50948"/>
    </source>
</evidence>
<dbReference type="PROSITE" id="PS50948">
    <property type="entry name" value="PAN"/>
    <property type="match status" value="1"/>
</dbReference>
<sequence length="100" mass="11488">MCFTLVPFQWQGYFVKDGVCPSLFGNTYTRRAGKIMWTNIIILDISPTTLENCFNQCNASPSCTGVNWSASTQRCRLKQEVPSSYYMGSSAWEWYTRNCE</sequence>